<evidence type="ECO:0000313" key="1">
    <source>
        <dbReference type="Proteomes" id="UP000095287"/>
    </source>
</evidence>
<keyword evidence="1" id="KW-1185">Reference proteome</keyword>
<reference evidence="2" key="1">
    <citation type="submission" date="2016-11" db="UniProtKB">
        <authorList>
            <consortium name="WormBaseParasite"/>
        </authorList>
    </citation>
    <scope>IDENTIFICATION</scope>
</reference>
<dbReference type="Proteomes" id="UP000095287">
    <property type="component" value="Unplaced"/>
</dbReference>
<dbReference type="AlphaFoldDB" id="A0A1I8AHB0"/>
<evidence type="ECO:0000313" key="2">
    <source>
        <dbReference type="WBParaSite" id="L893_g560.t1"/>
    </source>
</evidence>
<accession>A0A1I8AHB0</accession>
<name>A0A1I8AHB0_9BILA</name>
<protein>
    <submittedName>
        <fullName evidence="2">Uncharacterized protein</fullName>
    </submittedName>
</protein>
<sequence length="162" mass="16899">MVKNPTKRLPPYVSIVLPMLVSLTLRPHLLPYSAPQFQELSTSLGIRSFITRDLFVHFLFACGFSSSASGGEGAQMSRIRSVSDAHVGSSGSSSFRGAQMLPSEGKMPPGRVPMAPKTPPLECLGVSTLGVSSGGGAGLVVAGDRVAGGHERKGSKEVTAFL</sequence>
<dbReference type="WBParaSite" id="L893_g560.t1">
    <property type="protein sequence ID" value="L893_g560.t1"/>
    <property type="gene ID" value="L893_g560"/>
</dbReference>
<organism evidence="1 2">
    <name type="scientific">Steinernema glaseri</name>
    <dbReference type="NCBI Taxonomy" id="37863"/>
    <lineage>
        <taxon>Eukaryota</taxon>
        <taxon>Metazoa</taxon>
        <taxon>Ecdysozoa</taxon>
        <taxon>Nematoda</taxon>
        <taxon>Chromadorea</taxon>
        <taxon>Rhabditida</taxon>
        <taxon>Tylenchina</taxon>
        <taxon>Panagrolaimomorpha</taxon>
        <taxon>Strongyloidoidea</taxon>
        <taxon>Steinernematidae</taxon>
        <taxon>Steinernema</taxon>
    </lineage>
</organism>
<proteinExistence type="predicted"/>